<dbReference type="GO" id="GO:0016020">
    <property type="term" value="C:membrane"/>
    <property type="evidence" value="ECO:0007669"/>
    <property type="project" value="UniProtKB-SubCell"/>
</dbReference>
<keyword evidence="8" id="KW-1133">Transmembrane helix</keyword>
<feature type="compositionally biased region" description="Basic and acidic residues" evidence="15">
    <location>
        <begin position="503"/>
        <end position="520"/>
    </location>
</feature>
<keyword evidence="6" id="KW-0812">Transmembrane</keyword>
<evidence type="ECO:0000256" key="9">
    <source>
        <dbReference type="ARBA" id="ARBA00023002"/>
    </source>
</evidence>
<evidence type="ECO:0000256" key="10">
    <source>
        <dbReference type="ARBA" id="ARBA00023004"/>
    </source>
</evidence>
<dbReference type="PRINTS" id="PR00385">
    <property type="entry name" value="P450"/>
</dbReference>
<evidence type="ECO:0000256" key="12">
    <source>
        <dbReference type="ARBA" id="ARBA00023136"/>
    </source>
</evidence>
<dbReference type="AlphaFoldDB" id="A0A0H2RML4"/>
<evidence type="ECO:0000313" key="16">
    <source>
        <dbReference type="EMBL" id="KLO13195.1"/>
    </source>
</evidence>
<dbReference type="PROSITE" id="PS00086">
    <property type="entry name" value="CYTOCHROME_P450"/>
    <property type="match status" value="1"/>
</dbReference>
<dbReference type="CDD" id="cd11065">
    <property type="entry name" value="CYP64-like"/>
    <property type="match status" value="1"/>
</dbReference>
<keyword evidence="7 13" id="KW-0479">Metal-binding</keyword>
<accession>A0A0H2RML4</accession>
<dbReference type="PANTHER" id="PTHR46300:SF2">
    <property type="entry name" value="CYTOCHROME P450 MONOOXYGENASE ALNH-RELATED"/>
    <property type="match status" value="1"/>
</dbReference>
<dbReference type="PANTHER" id="PTHR46300">
    <property type="entry name" value="P450, PUTATIVE (EUROFUNG)-RELATED-RELATED"/>
    <property type="match status" value="1"/>
</dbReference>
<evidence type="ECO:0000256" key="11">
    <source>
        <dbReference type="ARBA" id="ARBA00023033"/>
    </source>
</evidence>
<gene>
    <name evidence="16" type="ORF">SCHPADRAFT_828376</name>
</gene>
<feature type="binding site" description="axial binding residue" evidence="13">
    <location>
        <position position="442"/>
    </location>
    <ligand>
        <name>heme</name>
        <dbReference type="ChEBI" id="CHEBI:30413"/>
    </ligand>
    <ligandPart>
        <name>Fe</name>
        <dbReference type="ChEBI" id="CHEBI:18248"/>
    </ligandPart>
</feature>
<dbReference type="PRINTS" id="PR00463">
    <property type="entry name" value="EP450I"/>
</dbReference>
<evidence type="ECO:0000256" key="3">
    <source>
        <dbReference type="ARBA" id="ARBA00005179"/>
    </source>
</evidence>
<dbReference type="OrthoDB" id="1055148at2759"/>
<evidence type="ECO:0000313" key="17">
    <source>
        <dbReference type="Proteomes" id="UP000053477"/>
    </source>
</evidence>
<keyword evidence="17" id="KW-1185">Reference proteome</keyword>
<comment type="cofactor">
    <cofactor evidence="1 13">
        <name>heme</name>
        <dbReference type="ChEBI" id="CHEBI:30413"/>
    </cofactor>
</comment>
<keyword evidence="11 14" id="KW-0503">Monooxygenase</keyword>
<dbReference type="Proteomes" id="UP000053477">
    <property type="component" value="Unassembled WGS sequence"/>
</dbReference>
<keyword evidence="10 13" id="KW-0408">Iron</keyword>
<dbReference type="EMBL" id="KQ085963">
    <property type="protein sequence ID" value="KLO13195.1"/>
    <property type="molecule type" value="Genomic_DNA"/>
</dbReference>
<keyword evidence="12" id="KW-0472">Membrane</keyword>
<comment type="pathway">
    <text evidence="3">Secondary metabolite biosynthesis.</text>
</comment>
<evidence type="ECO:0000256" key="7">
    <source>
        <dbReference type="ARBA" id="ARBA00022723"/>
    </source>
</evidence>
<protein>
    <submittedName>
        <fullName evidence="16">Cytochrome P450</fullName>
    </submittedName>
</protein>
<evidence type="ECO:0000256" key="1">
    <source>
        <dbReference type="ARBA" id="ARBA00001971"/>
    </source>
</evidence>
<feature type="region of interest" description="Disordered" evidence="15">
    <location>
        <begin position="500"/>
        <end position="520"/>
    </location>
</feature>
<comment type="subcellular location">
    <subcellularLocation>
        <location evidence="2">Membrane</location>
    </subcellularLocation>
</comment>
<dbReference type="InterPro" id="IPR002401">
    <property type="entry name" value="Cyt_P450_E_grp-I"/>
</dbReference>
<dbReference type="SUPFAM" id="SSF48264">
    <property type="entry name" value="Cytochrome P450"/>
    <property type="match status" value="1"/>
</dbReference>
<evidence type="ECO:0000256" key="13">
    <source>
        <dbReference type="PIRSR" id="PIRSR602401-1"/>
    </source>
</evidence>
<dbReference type="GO" id="GO:0016705">
    <property type="term" value="F:oxidoreductase activity, acting on paired donors, with incorporation or reduction of molecular oxygen"/>
    <property type="evidence" value="ECO:0007669"/>
    <property type="project" value="InterPro"/>
</dbReference>
<evidence type="ECO:0000256" key="14">
    <source>
        <dbReference type="RuleBase" id="RU000461"/>
    </source>
</evidence>
<evidence type="ECO:0000256" key="2">
    <source>
        <dbReference type="ARBA" id="ARBA00004370"/>
    </source>
</evidence>
<evidence type="ECO:0000256" key="4">
    <source>
        <dbReference type="ARBA" id="ARBA00010617"/>
    </source>
</evidence>
<sequence>MDSYLIPSTAAIAALAVSVFLFSKSGDEEGKKLPPGPPQTIVVGNTLQVPMIRPWIYFEKLGEKYGPIYRLSLGGDEVLVLNDAKDADELLNRRSNNYSSRKPLTYVGKYRSKDRRLVLLHYGEEMRKQRAAFHTILQPRALSTYEAAQERESLRLLNNILDKPSETHLHSKLYAASLVYTLAYGKDLNEEGLKELLAILDIVEAFILDCMPGAHLVDMFPVLDRLPDFLSPWRKEALKKHEYEMGLYGRLFLEVKERSKVPGSTANECFAARLWEEREKHGLDVTSMTYAAGSAVEAGTDSTAASLIWFIMAVILYPETLEKAQKEVDSVVGAEGSTMPTFANVDNMPYCFALVKEVLRWHPATPISFHHFSDHDDTYKGYFIRGKTMVIPNVYAMHRNEAEYPDATRFLPERFLKDLVHPLNFSAISEGHYAFGFGRRVCPGKLFAAQTVWIGIVRLIWAFNFTHARDENGETIPVIAGNSTSGVVCKPEPFAFKLSPRSPTHEETLRREWSDVQRQR</sequence>
<dbReference type="STRING" id="27342.A0A0H2RML4"/>
<dbReference type="Gene3D" id="1.10.630.10">
    <property type="entry name" value="Cytochrome P450"/>
    <property type="match status" value="1"/>
</dbReference>
<dbReference type="GO" id="GO:0020037">
    <property type="term" value="F:heme binding"/>
    <property type="evidence" value="ECO:0007669"/>
    <property type="project" value="InterPro"/>
</dbReference>
<dbReference type="InterPro" id="IPR036396">
    <property type="entry name" value="Cyt_P450_sf"/>
</dbReference>
<dbReference type="GO" id="GO:0004497">
    <property type="term" value="F:monooxygenase activity"/>
    <property type="evidence" value="ECO:0007669"/>
    <property type="project" value="UniProtKB-KW"/>
</dbReference>
<dbReference type="GO" id="GO:0005506">
    <property type="term" value="F:iron ion binding"/>
    <property type="evidence" value="ECO:0007669"/>
    <property type="project" value="InterPro"/>
</dbReference>
<dbReference type="InterPro" id="IPR017972">
    <property type="entry name" value="Cyt_P450_CS"/>
</dbReference>
<dbReference type="InterPro" id="IPR001128">
    <property type="entry name" value="Cyt_P450"/>
</dbReference>
<dbReference type="InterPro" id="IPR050364">
    <property type="entry name" value="Cytochrome_P450_fung"/>
</dbReference>
<evidence type="ECO:0000256" key="6">
    <source>
        <dbReference type="ARBA" id="ARBA00022692"/>
    </source>
</evidence>
<organism evidence="16 17">
    <name type="scientific">Schizopora paradoxa</name>
    <dbReference type="NCBI Taxonomy" id="27342"/>
    <lineage>
        <taxon>Eukaryota</taxon>
        <taxon>Fungi</taxon>
        <taxon>Dikarya</taxon>
        <taxon>Basidiomycota</taxon>
        <taxon>Agaricomycotina</taxon>
        <taxon>Agaricomycetes</taxon>
        <taxon>Hymenochaetales</taxon>
        <taxon>Schizoporaceae</taxon>
        <taxon>Schizopora</taxon>
    </lineage>
</organism>
<comment type="similarity">
    <text evidence="4 14">Belongs to the cytochrome P450 family.</text>
</comment>
<proteinExistence type="inferred from homology"/>
<keyword evidence="5 13" id="KW-0349">Heme</keyword>
<evidence type="ECO:0000256" key="15">
    <source>
        <dbReference type="SAM" id="MobiDB-lite"/>
    </source>
</evidence>
<keyword evidence="9 14" id="KW-0560">Oxidoreductase</keyword>
<dbReference type="Pfam" id="PF00067">
    <property type="entry name" value="p450"/>
    <property type="match status" value="1"/>
</dbReference>
<evidence type="ECO:0000256" key="8">
    <source>
        <dbReference type="ARBA" id="ARBA00022989"/>
    </source>
</evidence>
<reference evidence="16 17" key="1">
    <citation type="submission" date="2015-04" db="EMBL/GenBank/DDBJ databases">
        <title>Complete genome sequence of Schizopora paradoxa KUC8140, a cosmopolitan wood degrader in East Asia.</title>
        <authorList>
            <consortium name="DOE Joint Genome Institute"/>
            <person name="Min B."/>
            <person name="Park H."/>
            <person name="Jang Y."/>
            <person name="Kim J.-J."/>
            <person name="Kim K.H."/>
            <person name="Pangilinan J."/>
            <person name="Lipzen A."/>
            <person name="Riley R."/>
            <person name="Grigoriev I.V."/>
            <person name="Spatafora J.W."/>
            <person name="Choi I.-G."/>
        </authorList>
    </citation>
    <scope>NUCLEOTIDE SEQUENCE [LARGE SCALE GENOMIC DNA]</scope>
    <source>
        <strain evidence="16 17">KUC8140</strain>
    </source>
</reference>
<name>A0A0H2RML4_9AGAM</name>
<dbReference type="InParanoid" id="A0A0H2RML4"/>
<evidence type="ECO:0000256" key="5">
    <source>
        <dbReference type="ARBA" id="ARBA00022617"/>
    </source>
</evidence>